<keyword evidence="1" id="KW-1133">Transmembrane helix</keyword>
<proteinExistence type="predicted"/>
<evidence type="ECO:0000259" key="2">
    <source>
        <dbReference type="PROSITE" id="PS50142"/>
    </source>
</evidence>
<reference evidence="4" key="1">
    <citation type="submission" date="2017-07" db="EMBL/GenBank/DDBJ databases">
        <authorList>
            <person name="Varghese N."/>
            <person name="Submissions S."/>
        </authorList>
    </citation>
    <scope>NUCLEOTIDE SEQUENCE [LARGE SCALE GENOMIC DNA]</scope>
    <source>
        <strain evidence="4">NLAE-zl-C134</strain>
    </source>
</reference>
<feature type="transmembrane region" description="Helical" evidence="1">
    <location>
        <begin position="657"/>
        <end position="679"/>
    </location>
</feature>
<dbReference type="Pfam" id="PF07242">
    <property type="entry name" value="DUF1430"/>
    <property type="match status" value="1"/>
</dbReference>
<feature type="transmembrane region" description="Helical" evidence="1">
    <location>
        <begin position="614"/>
        <end position="637"/>
    </location>
</feature>
<evidence type="ECO:0000256" key="1">
    <source>
        <dbReference type="SAM" id="Phobius"/>
    </source>
</evidence>
<dbReference type="RefSeq" id="WP_109713825.1">
    <property type="nucleotide sequence ID" value="NZ_QGDS01000015.1"/>
</dbReference>
<sequence length="722" mass="84709">MKKFISLALILILSTISFQGFIFINNENFVDRVFKKTNIKFNFINNENEAFDLEEFTRKLFEFSKRNEVNISQYEFVDDAILNIYSTKREIEWKPVNKGVLDQETYLTNHTRNKSNQAVRMYFPITNMDINIYDFSKVKNVGLGNELYINSTDSLVINKFKNEFSMYGIEGISAVNINNLLLVNKYFINGVIFCFLITVLFIFIYLFMHNKEIILMNFWGYSLLKMTSSFLKKFFGILGITFSIVITIMILIISKSAGINQVPYYLLRFVFIYLTILLFMFMLIMLFTKVILFYSRNVEGTKGKKAFLYSKWIVIVLKVGIYFLFLSTIVTAYYNGERLKSKTDEGSYWNKMEDIYRIQYSQLDESVDSNLKADNDLNSRLEKFYQLLDNKKGAFLIDARNYYLLKYENNLPKYAYEVNADAFYMRNGKRITINENYLKYNPIMDADGKDVINSVYHDDKVLNILVPIQYKNYENQIIEEYINEFYFQKVEVDNIYNRELGFLENETKKNELSINLIYVKSNQTYFSYNALLGDDKNFIKDPIVVIYTGGMNKSYIAALVTSSLYFENHSEGRAYESIEELIAQANVPEIRQVRSIYSESNNQLVSLKYETVQYYLNSMLLLLFLMFVLILYMWLYYSLNTVTIGIKSVLGYSTFKLFLDALILNVLLEIMVGLIIYFTCGQLPFVFIVVVVILSFEIILSQIIIRRFSNKSIGTILKGRML</sequence>
<keyword evidence="1" id="KW-0812">Transmembrane</keyword>
<feature type="transmembrane region" description="Helical" evidence="1">
    <location>
        <begin position="265"/>
        <end position="292"/>
    </location>
</feature>
<gene>
    <name evidence="3" type="ORF">SAMN05216529_11590</name>
</gene>
<evidence type="ECO:0000313" key="4">
    <source>
        <dbReference type="Proteomes" id="UP000254051"/>
    </source>
</evidence>
<name>A0A315ZQW9_9FIRM</name>
<dbReference type="EMBL" id="UHJJ01000015">
    <property type="protein sequence ID" value="SUQ15734.1"/>
    <property type="molecule type" value="Genomic_DNA"/>
</dbReference>
<feature type="transmembrane region" description="Helical" evidence="1">
    <location>
        <begin position="685"/>
        <end position="705"/>
    </location>
</feature>
<dbReference type="GO" id="GO:0004525">
    <property type="term" value="F:ribonuclease III activity"/>
    <property type="evidence" value="ECO:0007669"/>
    <property type="project" value="InterPro"/>
</dbReference>
<dbReference type="AlphaFoldDB" id="A0A315ZQW9"/>
<keyword evidence="4" id="KW-1185">Reference proteome</keyword>
<organism evidence="3 4">
    <name type="scientific">Faecalicatena contorta</name>
    <dbReference type="NCBI Taxonomy" id="39482"/>
    <lineage>
        <taxon>Bacteria</taxon>
        <taxon>Bacillati</taxon>
        <taxon>Bacillota</taxon>
        <taxon>Clostridia</taxon>
        <taxon>Lachnospirales</taxon>
        <taxon>Lachnospiraceae</taxon>
        <taxon>Faecalicatena</taxon>
    </lineage>
</organism>
<dbReference type="InterPro" id="IPR006541">
    <property type="entry name" value="Bacteriocin_ass"/>
</dbReference>
<feature type="transmembrane region" description="Helical" evidence="1">
    <location>
        <begin position="186"/>
        <end position="208"/>
    </location>
</feature>
<dbReference type="Proteomes" id="UP000254051">
    <property type="component" value="Unassembled WGS sequence"/>
</dbReference>
<accession>A0A315ZQW9</accession>
<dbReference type="GO" id="GO:0006396">
    <property type="term" value="P:RNA processing"/>
    <property type="evidence" value="ECO:0007669"/>
    <property type="project" value="InterPro"/>
</dbReference>
<protein>
    <submittedName>
        <fullName evidence="3">Bacteriocin-associated integral membrane (Putative immunity) protein</fullName>
    </submittedName>
</protein>
<feature type="domain" description="RNase III" evidence="2">
    <location>
        <begin position="30"/>
        <end position="95"/>
    </location>
</feature>
<dbReference type="InterPro" id="IPR000999">
    <property type="entry name" value="RNase_III_dom"/>
</dbReference>
<feature type="transmembrane region" description="Helical" evidence="1">
    <location>
        <begin position="234"/>
        <end position="253"/>
    </location>
</feature>
<feature type="transmembrane region" description="Helical" evidence="1">
    <location>
        <begin position="312"/>
        <end position="334"/>
    </location>
</feature>
<evidence type="ECO:0000313" key="3">
    <source>
        <dbReference type="EMBL" id="SUQ15734.1"/>
    </source>
</evidence>
<dbReference type="PROSITE" id="PS50142">
    <property type="entry name" value="RNASE_3_2"/>
    <property type="match status" value="1"/>
</dbReference>
<keyword evidence="1" id="KW-0472">Membrane</keyword>
<dbReference type="OrthoDB" id="2076832at2"/>